<dbReference type="PANTHER" id="PTHR47481:SF22">
    <property type="entry name" value="RETROTRANSPOSON GAG DOMAIN-CONTAINING PROTEIN"/>
    <property type="match status" value="1"/>
</dbReference>
<dbReference type="AlphaFoldDB" id="A0A6D2HGQ6"/>
<evidence type="ECO:0000313" key="1">
    <source>
        <dbReference type="EMBL" id="CAA7014425.1"/>
    </source>
</evidence>
<dbReference type="EMBL" id="CACVBM020000111">
    <property type="protein sequence ID" value="CAA7014425.1"/>
    <property type="molecule type" value="Genomic_DNA"/>
</dbReference>
<dbReference type="Proteomes" id="UP000467841">
    <property type="component" value="Unassembled WGS sequence"/>
</dbReference>
<keyword evidence="2" id="KW-1185">Reference proteome</keyword>
<dbReference type="OrthoDB" id="1912561at2759"/>
<organism evidence="1 2">
    <name type="scientific">Microthlaspi erraticum</name>
    <dbReference type="NCBI Taxonomy" id="1685480"/>
    <lineage>
        <taxon>Eukaryota</taxon>
        <taxon>Viridiplantae</taxon>
        <taxon>Streptophyta</taxon>
        <taxon>Embryophyta</taxon>
        <taxon>Tracheophyta</taxon>
        <taxon>Spermatophyta</taxon>
        <taxon>Magnoliopsida</taxon>
        <taxon>eudicotyledons</taxon>
        <taxon>Gunneridae</taxon>
        <taxon>Pentapetalae</taxon>
        <taxon>rosids</taxon>
        <taxon>malvids</taxon>
        <taxon>Brassicales</taxon>
        <taxon>Brassicaceae</taxon>
        <taxon>Coluteocarpeae</taxon>
        <taxon>Microthlaspi</taxon>
    </lineage>
</organism>
<accession>A0A6D2HGQ6</accession>
<gene>
    <name evidence="1" type="ORF">MERR_LOCUS1659</name>
</gene>
<evidence type="ECO:0000313" key="2">
    <source>
        <dbReference type="Proteomes" id="UP000467841"/>
    </source>
</evidence>
<dbReference type="PANTHER" id="PTHR47481">
    <property type="match status" value="1"/>
</dbReference>
<sequence length="120" mass="13456">MEGLRREGSFRYLVPSQTITVDGTNVPNPAYPPWRRQDRLLYSALIGVKGTKTISEYLRIIKGKADDLALLGKPIDPEDLTEQILAGLSDDYKPEIDDVNADIPLSPFLSFMKGYLSEKQ</sequence>
<protein>
    <submittedName>
        <fullName evidence="1">Uncharacterized protein</fullName>
    </submittedName>
</protein>
<name>A0A6D2HGQ6_9BRAS</name>
<comment type="caution">
    <text evidence="1">The sequence shown here is derived from an EMBL/GenBank/DDBJ whole genome shotgun (WGS) entry which is preliminary data.</text>
</comment>
<proteinExistence type="predicted"/>
<reference evidence="1" key="1">
    <citation type="submission" date="2020-01" db="EMBL/GenBank/DDBJ databases">
        <authorList>
            <person name="Mishra B."/>
        </authorList>
    </citation>
    <scope>NUCLEOTIDE SEQUENCE [LARGE SCALE GENOMIC DNA]</scope>
</reference>